<keyword evidence="10" id="KW-1185">Reference proteome</keyword>
<keyword evidence="4 9" id="KW-0732">Signal</keyword>
<evidence type="ECO:0000256" key="8">
    <source>
        <dbReference type="ARBA" id="ARBA00023288"/>
    </source>
</evidence>
<dbReference type="InterPro" id="IPR050975">
    <property type="entry name" value="Sleep_regulator"/>
</dbReference>
<evidence type="ECO:0000256" key="9">
    <source>
        <dbReference type="SAM" id="SignalP"/>
    </source>
</evidence>
<evidence type="ECO:0000256" key="5">
    <source>
        <dbReference type="ARBA" id="ARBA00022989"/>
    </source>
</evidence>
<feature type="signal peptide" evidence="9">
    <location>
        <begin position="1"/>
        <end position="26"/>
    </location>
</feature>
<evidence type="ECO:0000256" key="3">
    <source>
        <dbReference type="ARBA" id="ARBA00022692"/>
    </source>
</evidence>
<protein>
    <submittedName>
        <fullName evidence="11">U-scoloptoxin(05)-Sm1a-like</fullName>
    </submittedName>
</protein>
<dbReference type="PANTHER" id="PTHR33562:SF18">
    <property type="entry name" value="BOUDIN-RELATED"/>
    <property type="match status" value="1"/>
</dbReference>
<evidence type="ECO:0000256" key="2">
    <source>
        <dbReference type="ARBA" id="ARBA00022622"/>
    </source>
</evidence>
<evidence type="ECO:0000313" key="10">
    <source>
        <dbReference type="Proteomes" id="UP000504606"/>
    </source>
</evidence>
<keyword evidence="2" id="KW-0336">GPI-anchor</keyword>
<sequence>MISLRRESHIFVLTIVLVAFLNPANAIQCYQCESTDHDNPFQCSEFMPEDTELQPTSCDNVHNAQYCVKLVGRNRVAGWFWSGDVIKCYQCSSHDNLDCADNNIQDGSIKPLDCSHIHEAKYCVKTVGRNSGVYTTSRQCSSVDLGNYCDYIKLTGDVMDYRSCVYTCESDGCNAADSLARPSVGVLLLSVVALCTGMFLM</sequence>
<dbReference type="PANTHER" id="PTHR33562">
    <property type="entry name" value="ATILLA, ISOFORM B-RELATED-RELATED"/>
    <property type="match status" value="1"/>
</dbReference>
<dbReference type="SUPFAM" id="SSF57302">
    <property type="entry name" value="Snake toxin-like"/>
    <property type="match status" value="1"/>
</dbReference>
<keyword evidence="7" id="KW-0325">Glycoprotein</keyword>
<name>A0A9C6WWM4_FRAOC</name>
<evidence type="ECO:0000256" key="7">
    <source>
        <dbReference type="ARBA" id="ARBA00023180"/>
    </source>
</evidence>
<dbReference type="CDD" id="cd23590">
    <property type="entry name" value="TFP_LU_ECD_Bou"/>
    <property type="match status" value="1"/>
</dbReference>
<gene>
    <name evidence="11" type="primary">LOC113208199</name>
</gene>
<evidence type="ECO:0000313" key="11">
    <source>
        <dbReference type="RefSeq" id="XP_052121744.1"/>
    </source>
</evidence>
<dbReference type="GO" id="GO:0098552">
    <property type="term" value="C:side of membrane"/>
    <property type="evidence" value="ECO:0007669"/>
    <property type="project" value="UniProtKB-KW"/>
</dbReference>
<comment type="subcellular location">
    <subcellularLocation>
        <location evidence="1">Membrane</location>
        <topology evidence="1">Lipid-anchor</topology>
        <topology evidence="1">GPI-anchor</topology>
    </subcellularLocation>
</comment>
<reference evidence="11" key="1">
    <citation type="submission" date="2025-08" db="UniProtKB">
        <authorList>
            <consortium name="RefSeq"/>
        </authorList>
    </citation>
    <scope>IDENTIFICATION</scope>
    <source>
        <tissue evidence="11">Whole organism</tissue>
    </source>
</reference>
<dbReference type="GeneID" id="113208199"/>
<feature type="chain" id="PRO_5038801411" evidence="9">
    <location>
        <begin position="27"/>
        <end position="201"/>
    </location>
</feature>
<evidence type="ECO:0000256" key="6">
    <source>
        <dbReference type="ARBA" id="ARBA00023136"/>
    </source>
</evidence>
<dbReference type="Proteomes" id="UP000504606">
    <property type="component" value="Unplaced"/>
</dbReference>
<proteinExistence type="predicted"/>
<dbReference type="AlphaFoldDB" id="A0A9C6WWM4"/>
<dbReference type="RefSeq" id="XP_052121744.1">
    <property type="nucleotide sequence ID" value="XM_052265784.1"/>
</dbReference>
<accession>A0A9C6WWM4</accession>
<dbReference type="InterPro" id="IPR031424">
    <property type="entry name" value="QVR-like"/>
</dbReference>
<dbReference type="OrthoDB" id="8188641at2759"/>
<dbReference type="InterPro" id="IPR045860">
    <property type="entry name" value="Snake_toxin-like_sf"/>
</dbReference>
<evidence type="ECO:0000256" key="4">
    <source>
        <dbReference type="ARBA" id="ARBA00022729"/>
    </source>
</evidence>
<keyword evidence="3" id="KW-0812">Transmembrane</keyword>
<organism evidence="10 11">
    <name type="scientific">Frankliniella occidentalis</name>
    <name type="common">Western flower thrips</name>
    <name type="synonym">Euthrips occidentalis</name>
    <dbReference type="NCBI Taxonomy" id="133901"/>
    <lineage>
        <taxon>Eukaryota</taxon>
        <taxon>Metazoa</taxon>
        <taxon>Ecdysozoa</taxon>
        <taxon>Arthropoda</taxon>
        <taxon>Hexapoda</taxon>
        <taxon>Insecta</taxon>
        <taxon>Pterygota</taxon>
        <taxon>Neoptera</taxon>
        <taxon>Paraneoptera</taxon>
        <taxon>Thysanoptera</taxon>
        <taxon>Terebrantia</taxon>
        <taxon>Thripoidea</taxon>
        <taxon>Thripidae</taxon>
        <taxon>Frankliniella</taxon>
    </lineage>
</organism>
<dbReference type="KEGG" id="foc:113208199"/>
<keyword evidence="5" id="KW-1133">Transmembrane helix</keyword>
<dbReference type="GO" id="GO:0030431">
    <property type="term" value="P:sleep"/>
    <property type="evidence" value="ECO:0007669"/>
    <property type="project" value="InterPro"/>
</dbReference>
<evidence type="ECO:0000256" key="1">
    <source>
        <dbReference type="ARBA" id="ARBA00004589"/>
    </source>
</evidence>
<keyword evidence="8" id="KW-0449">Lipoprotein</keyword>
<dbReference type="Pfam" id="PF17064">
    <property type="entry name" value="QVR"/>
    <property type="match status" value="1"/>
</dbReference>
<keyword evidence="6" id="KW-0472">Membrane</keyword>
<dbReference type="GO" id="GO:0032222">
    <property type="term" value="P:regulation of synaptic transmission, cholinergic"/>
    <property type="evidence" value="ECO:0007669"/>
    <property type="project" value="InterPro"/>
</dbReference>